<dbReference type="Proteomes" id="UP001320706">
    <property type="component" value="Unassembled WGS sequence"/>
</dbReference>
<name>A0ACC3S448_9PEZI</name>
<protein>
    <submittedName>
        <fullName evidence="1">Uncharacterized protein</fullName>
    </submittedName>
</protein>
<keyword evidence="2" id="KW-1185">Reference proteome</keyword>
<evidence type="ECO:0000313" key="1">
    <source>
        <dbReference type="EMBL" id="KAK8194371.1"/>
    </source>
</evidence>
<reference evidence="1" key="1">
    <citation type="submission" date="2024-02" db="EMBL/GenBank/DDBJ databases">
        <title>Metagenome Assembled Genome of Zalaria obscura JY119.</title>
        <authorList>
            <person name="Vighnesh L."/>
            <person name="Jagadeeshwari U."/>
            <person name="Venkata Ramana C."/>
            <person name="Sasikala C."/>
        </authorList>
    </citation>
    <scope>NUCLEOTIDE SEQUENCE</scope>
    <source>
        <strain evidence="1">JY119</strain>
    </source>
</reference>
<accession>A0ACC3S448</accession>
<organism evidence="1 2">
    <name type="scientific">Zalaria obscura</name>
    <dbReference type="NCBI Taxonomy" id="2024903"/>
    <lineage>
        <taxon>Eukaryota</taxon>
        <taxon>Fungi</taxon>
        <taxon>Dikarya</taxon>
        <taxon>Ascomycota</taxon>
        <taxon>Pezizomycotina</taxon>
        <taxon>Dothideomycetes</taxon>
        <taxon>Dothideomycetidae</taxon>
        <taxon>Dothideales</taxon>
        <taxon>Zalariaceae</taxon>
        <taxon>Zalaria</taxon>
    </lineage>
</organism>
<comment type="caution">
    <text evidence="1">The sequence shown here is derived from an EMBL/GenBank/DDBJ whole genome shotgun (WGS) entry which is preliminary data.</text>
</comment>
<dbReference type="EMBL" id="JAMKPW020000043">
    <property type="protein sequence ID" value="KAK8194371.1"/>
    <property type="molecule type" value="Genomic_DNA"/>
</dbReference>
<evidence type="ECO:0000313" key="2">
    <source>
        <dbReference type="Proteomes" id="UP001320706"/>
    </source>
</evidence>
<sequence length="268" mass="30026">MADSELRQRSTKADSADTSSPSKARSASPAPKTGFGITDILRILGGLLILNCALSYFVTNESIAWGWRPWFSKPAQLQAWLRGPINLTDADLSLYDGSNPDLPLYIALNGSIYDVSAGRHFYGPGGSYHFFAGRDATRAFVTGCFDTDLTPDMRGVEDMYIPVEDEDSVEELHSGPAEVELEGGELKRKGGRKGVSKAEIKTRRERERRLARKKVHDTVEGWAKMFRGEGGKPYYKVGEVKREEGWLEKLPKRELCQRARNLRPKRKD</sequence>
<proteinExistence type="predicted"/>
<gene>
    <name evidence="1" type="ORF">M8818_007561</name>
</gene>